<dbReference type="Gene3D" id="3.40.30.10">
    <property type="entry name" value="Glutaredoxin"/>
    <property type="match status" value="1"/>
</dbReference>
<dbReference type="Pfam" id="PF00462">
    <property type="entry name" value="Glutaredoxin"/>
    <property type="match status" value="1"/>
</dbReference>
<evidence type="ECO:0000256" key="3">
    <source>
        <dbReference type="ARBA" id="ARBA00022448"/>
    </source>
</evidence>
<dbReference type="PRINTS" id="PR00160">
    <property type="entry name" value="GLUTAREDOXIN"/>
</dbReference>
<proteinExistence type="inferred from homology"/>
<keyword evidence="10" id="KW-1185">Reference proteome</keyword>
<evidence type="ECO:0000313" key="10">
    <source>
        <dbReference type="Proteomes" id="UP000445696"/>
    </source>
</evidence>
<dbReference type="Proteomes" id="UP000445696">
    <property type="component" value="Unassembled WGS sequence"/>
</dbReference>
<gene>
    <name evidence="9" type="primary">grxC</name>
    <name evidence="9" type="ORF">GQF03_13115</name>
</gene>
<evidence type="ECO:0000259" key="8">
    <source>
        <dbReference type="Pfam" id="PF00462"/>
    </source>
</evidence>
<evidence type="ECO:0000313" key="9">
    <source>
        <dbReference type="EMBL" id="MZR23271.1"/>
    </source>
</evidence>
<evidence type="ECO:0000256" key="5">
    <source>
        <dbReference type="ARBA" id="ARBA00023157"/>
    </source>
</evidence>
<evidence type="ECO:0000256" key="7">
    <source>
        <dbReference type="RuleBase" id="RU364065"/>
    </source>
</evidence>
<dbReference type="RefSeq" id="WP_161339752.1">
    <property type="nucleotide sequence ID" value="NZ_JBHSDG010000003.1"/>
</dbReference>
<keyword evidence="7" id="KW-0963">Cytoplasm</keyword>
<dbReference type="InterPro" id="IPR011767">
    <property type="entry name" value="GLR_AS"/>
</dbReference>
<dbReference type="InterPro" id="IPR011900">
    <property type="entry name" value="GRX_bact"/>
</dbReference>
<dbReference type="NCBIfam" id="TIGR02181">
    <property type="entry name" value="GRX_bact"/>
    <property type="match status" value="1"/>
</dbReference>
<evidence type="ECO:0000256" key="2">
    <source>
        <dbReference type="ARBA" id="ARBA00007787"/>
    </source>
</evidence>
<keyword evidence="4 7" id="KW-0249">Electron transport</keyword>
<accession>A0A845MHS7</accession>
<dbReference type="GO" id="GO:0015038">
    <property type="term" value="F:glutathione disulfide oxidoreductase activity"/>
    <property type="evidence" value="ECO:0007669"/>
    <property type="project" value="UniProtKB-UniRule"/>
</dbReference>
<dbReference type="GO" id="GO:0045454">
    <property type="term" value="P:cell redox homeostasis"/>
    <property type="evidence" value="ECO:0007669"/>
    <property type="project" value="InterPro"/>
</dbReference>
<dbReference type="CDD" id="cd03418">
    <property type="entry name" value="GRX_GRXb_1_3_like"/>
    <property type="match status" value="1"/>
</dbReference>
<evidence type="ECO:0000256" key="4">
    <source>
        <dbReference type="ARBA" id="ARBA00022982"/>
    </source>
</evidence>
<organism evidence="9 10">
    <name type="scientific">Sneathiella chungangensis</name>
    <dbReference type="NCBI Taxonomy" id="1418234"/>
    <lineage>
        <taxon>Bacteria</taxon>
        <taxon>Pseudomonadati</taxon>
        <taxon>Pseudomonadota</taxon>
        <taxon>Alphaproteobacteria</taxon>
        <taxon>Sneathiellales</taxon>
        <taxon>Sneathiellaceae</taxon>
        <taxon>Sneathiella</taxon>
    </lineage>
</organism>
<comment type="similarity">
    <text evidence="2 7">Belongs to the glutaredoxin family.</text>
</comment>
<name>A0A845MHS7_9PROT</name>
<dbReference type="EMBL" id="WTVA01000015">
    <property type="protein sequence ID" value="MZR23271.1"/>
    <property type="molecule type" value="Genomic_DNA"/>
</dbReference>
<dbReference type="InterPro" id="IPR002109">
    <property type="entry name" value="Glutaredoxin"/>
</dbReference>
<keyword evidence="5" id="KW-1015">Disulfide bond</keyword>
<dbReference type="InterPro" id="IPR036249">
    <property type="entry name" value="Thioredoxin-like_sf"/>
</dbReference>
<dbReference type="SUPFAM" id="SSF52833">
    <property type="entry name" value="Thioredoxin-like"/>
    <property type="match status" value="1"/>
</dbReference>
<keyword evidence="6 7" id="KW-0676">Redox-active center</keyword>
<protein>
    <recommendedName>
        <fullName evidence="7">Glutaredoxin</fullName>
    </recommendedName>
</protein>
<reference evidence="9 10" key="1">
    <citation type="journal article" date="2014" name="Int. J. Syst. Evol. Microbiol.">
        <title>Sneathiella chungangensis sp. nov., isolated from a marine sand, and emended description of the genus Sneathiella.</title>
        <authorList>
            <person name="Siamphan C."/>
            <person name="Kim H."/>
            <person name="Lee J.S."/>
            <person name="Kim W."/>
        </authorList>
    </citation>
    <scope>NUCLEOTIDE SEQUENCE [LARGE SCALE GENOMIC DNA]</scope>
    <source>
        <strain evidence="9 10">KCTC 32476</strain>
    </source>
</reference>
<evidence type="ECO:0000256" key="1">
    <source>
        <dbReference type="ARBA" id="ARBA00002549"/>
    </source>
</evidence>
<feature type="domain" description="Glutaredoxin" evidence="8">
    <location>
        <begin position="4"/>
        <end position="64"/>
    </location>
</feature>
<dbReference type="AlphaFoldDB" id="A0A845MHS7"/>
<dbReference type="InterPro" id="IPR014025">
    <property type="entry name" value="Glutaredoxin_subgr"/>
</dbReference>
<dbReference type="PANTHER" id="PTHR46679">
    <property type="match status" value="1"/>
</dbReference>
<comment type="function">
    <text evidence="1 7">Has a glutathione-disulfide oxidoreductase activity in the presence of NADPH and glutathione reductase. Reduces low molecular weight disulfides and proteins.</text>
</comment>
<dbReference type="PROSITE" id="PS51354">
    <property type="entry name" value="GLUTAREDOXIN_2"/>
    <property type="match status" value="1"/>
</dbReference>
<dbReference type="GO" id="GO:0015035">
    <property type="term" value="F:protein-disulfide reductase activity"/>
    <property type="evidence" value="ECO:0007669"/>
    <property type="project" value="TreeGrafter"/>
</dbReference>
<dbReference type="OrthoDB" id="9814618at2"/>
<comment type="caution">
    <text evidence="9">The sequence shown here is derived from an EMBL/GenBank/DDBJ whole genome shotgun (WGS) entry which is preliminary data.</text>
</comment>
<dbReference type="PROSITE" id="PS00195">
    <property type="entry name" value="GLUTAREDOXIN_1"/>
    <property type="match status" value="1"/>
</dbReference>
<evidence type="ECO:0000256" key="6">
    <source>
        <dbReference type="ARBA" id="ARBA00023284"/>
    </source>
</evidence>
<dbReference type="PANTHER" id="PTHR46679:SF1">
    <property type="entry name" value="GLUTAREDOXIN-2, MITOCHONDRIAL"/>
    <property type="match status" value="1"/>
</dbReference>
<sequence length="86" mass="9704">MKNIEIYTTMFCPFCARAKKLLNSKGIKYKEIDVTMAGDLREEMTQRSHGARTVPQIFVDGEHIGDSDYIHMLDANGKLDQILGIA</sequence>
<keyword evidence="3 7" id="KW-0813">Transport</keyword>